<dbReference type="EMBL" id="WXFA01000029">
    <property type="protein sequence ID" value="MBM3094627.1"/>
    <property type="molecule type" value="Genomic_DNA"/>
</dbReference>
<evidence type="ECO:0000256" key="4">
    <source>
        <dbReference type="RuleBase" id="RU003719"/>
    </source>
</evidence>
<dbReference type="InterPro" id="IPR006139">
    <property type="entry name" value="D-isomer_2_OHA_DH_cat_dom"/>
</dbReference>
<dbReference type="PROSITE" id="PS00671">
    <property type="entry name" value="D_2_HYDROXYACID_DH_3"/>
    <property type="match status" value="1"/>
</dbReference>
<dbReference type="SUPFAM" id="SSF52283">
    <property type="entry name" value="Formate/glycerate dehydrogenase catalytic domain-like"/>
    <property type="match status" value="1"/>
</dbReference>
<evidence type="ECO:0000259" key="5">
    <source>
        <dbReference type="Pfam" id="PF00389"/>
    </source>
</evidence>
<organism evidence="7 8">
    <name type="scientific">Ensifer canadensis</name>
    <dbReference type="NCBI Taxonomy" id="555315"/>
    <lineage>
        <taxon>Bacteria</taxon>
        <taxon>Pseudomonadati</taxon>
        <taxon>Pseudomonadota</taxon>
        <taxon>Alphaproteobacteria</taxon>
        <taxon>Hyphomicrobiales</taxon>
        <taxon>Rhizobiaceae</taxon>
        <taxon>Sinorhizobium/Ensifer group</taxon>
        <taxon>Ensifer</taxon>
    </lineage>
</organism>
<accession>A0AAW4FTI6</accession>
<feature type="domain" description="D-isomer specific 2-hydroxyacid dehydrogenase NAD-binding" evidence="6">
    <location>
        <begin position="122"/>
        <end position="297"/>
    </location>
</feature>
<proteinExistence type="inferred from homology"/>
<reference evidence="7 8" key="1">
    <citation type="submission" date="2020-01" db="EMBL/GenBank/DDBJ databases">
        <title>Draft genome assembly of Ensifer adhaerens T173.</title>
        <authorList>
            <person name="Craig J.E."/>
            <person name="Stinchcombe J.R."/>
        </authorList>
    </citation>
    <scope>NUCLEOTIDE SEQUENCE [LARGE SCALE GENOMIC DNA]</scope>
    <source>
        <strain evidence="7 8">T173</strain>
    </source>
</reference>
<evidence type="ECO:0000313" key="8">
    <source>
        <dbReference type="Proteomes" id="UP000744980"/>
    </source>
</evidence>
<dbReference type="InterPro" id="IPR006140">
    <property type="entry name" value="D-isomer_DH_NAD-bd"/>
</dbReference>
<sequence>MSDFPTAESHTNRKWRVLVTHNRIAESAVALLNAHDCDVFFSPPYDAPDVVAARAADLGVDAIMVRQGQINEAVIAASPKLKVIVKHGVGVDNVDIQAAADRGIPVLRSMGSNARAVAEHTIALSLALIKEIAPLTAAVKGGQWPKPTFMGRDIAGTLMGLIGYGSIGRETAAMAHALGMDVIVYDPHAAATLAQGNITAIDDVDELVARADIVSLHCPLTAETRHLIDARRLALMKPTSFIVNTARGGIIDEAALAVALRDRRIAGAALDSFAAEPPAADNPLWASPLVLATPHIGGVTHGSSKAMAEIAARHIISVLNGQAPDAFSLATPQSLGLRKATA</sequence>
<dbReference type="PANTHER" id="PTHR42789:SF1">
    <property type="entry name" value="D-ISOMER SPECIFIC 2-HYDROXYACID DEHYDROGENASE FAMILY PROTEIN (AFU_ORTHOLOGUE AFUA_6G10090)"/>
    <property type="match status" value="1"/>
</dbReference>
<dbReference type="SUPFAM" id="SSF51735">
    <property type="entry name" value="NAD(P)-binding Rossmann-fold domains"/>
    <property type="match status" value="1"/>
</dbReference>
<keyword evidence="3" id="KW-0520">NAD</keyword>
<name>A0AAW4FTI6_9HYPH</name>
<dbReference type="RefSeq" id="WP_203529162.1">
    <property type="nucleotide sequence ID" value="NZ_CP083371.1"/>
</dbReference>
<comment type="similarity">
    <text evidence="1 4">Belongs to the D-isomer specific 2-hydroxyacid dehydrogenase family.</text>
</comment>
<feature type="domain" description="D-isomer specific 2-hydroxyacid dehydrogenase catalytic" evidence="5">
    <location>
        <begin position="17"/>
        <end position="324"/>
    </location>
</feature>
<comment type="caution">
    <text evidence="7">The sequence shown here is derived from an EMBL/GenBank/DDBJ whole genome shotgun (WGS) entry which is preliminary data.</text>
</comment>
<dbReference type="AlphaFoldDB" id="A0AAW4FTI6"/>
<dbReference type="CDD" id="cd12173">
    <property type="entry name" value="PGDH_4"/>
    <property type="match status" value="1"/>
</dbReference>
<evidence type="ECO:0000256" key="3">
    <source>
        <dbReference type="ARBA" id="ARBA00023027"/>
    </source>
</evidence>
<evidence type="ECO:0000256" key="2">
    <source>
        <dbReference type="ARBA" id="ARBA00023002"/>
    </source>
</evidence>
<dbReference type="InterPro" id="IPR036291">
    <property type="entry name" value="NAD(P)-bd_dom_sf"/>
</dbReference>
<dbReference type="Proteomes" id="UP000744980">
    <property type="component" value="Unassembled WGS sequence"/>
</dbReference>
<dbReference type="Pfam" id="PF02826">
    <property type="entry name" value="2-Hacid_dh_C"/>
    <property type="match status" value="1"/>
</dbReference>
<dbReference type="InterPro" id="IPR050857">
    <property type="entry name" value="D-2-hydroxyacid_DH"/>
</dbReference>
<protein>
    <submittedName>
        <fullName evidence="7">Hydroxyacid dehydrogenase</fullName>
    </submittedName>
</protein>
<gene>
    <name evidence="7" type="ORF">GFB56_28205</name>
</gene>
<dbReference type="PANTHER" id="PTHR42789">
    <property type="entry name" value="D-ISOMER SPECIFIC 2-HYDROXYACID DEHYDROGENASE FAMILY PROTEIN (AFU_ORTHOLOGUE AFUA_6G10090)"/>
    <property type="match status" value="1"/>
</dbReference>
<evidence type="ECO:0000259" key="6">
    <source>
        <dbReference type="Pfam" id="PF02826"/>
    </source>
</evidence>
<dbReference type="GO" id="GO:0051287">
    <property type="term" value="F:NAD binding"/>
    <property type="evidence" value="ECO:0007669"/>
    <property type="project" value="InterPro"/>
</dbReference>
<dbReference type="PROSITE" id="PS00670">
    <property type="entry name" value="D_2_HYDROXYACID_DH_2"/>
    <property type="match status" value="1"/>
</dbReference>
<dbReference type="Pfam" id="PF00389">
    <property type="entry name" value="2-Hacid_dh"/>
    <property type="match status" value="1"/>
</dbReference>
<evidence type="ECO:0000313" key="7">
    <source>
        <dbReference type="EMBL" id="MBM3094627.1"/>
    </source>
</evidence>
<dbReference type="Gene3D" id="3.40.50.720">
    <property type="entry name" value="NAD(P)-binding Rossmann-like Domain"/>
    <property type="match status" value="2"/>
</dbReference>
<dbReference type="InterPro" id="IPR029753">
    <property type="entry name" value="D-isomer_DH_CS"/>
</dbReference>
<dbReference type="FunFam" id="3.40.50.720:FF:000203">
    <property type="entry name" value="D-3-phosphoglycerate dehydrogenase (SerA)"/>
    <property type="match status" value="1"/>
</dbReference>
<dbReference type="GO" id="GO:0016616">
    <property type="term" value="F:oxidoreductase activity, acting on the CH-OH group of donors, NAD or NADP as acceptor"/>
    <property type="evidence" value="ECO:0007669"/>
    <property type="project" value="InterPro"/>
</dbReference>
<keyword evidence="8" id="KW-1185">Reference proteome</keyword>
<keyword evidence="2 4" id="KW-0560">Oxidoreductase</keyword>
<evidence type="ECO:0000256" key="1">
    <source>
        <dbReference type="ARBA" id="ARBA00005854"/>
    </source>
</evidence>